<dbReference type="RefSeq" id="WP_190289962.1">
    <property type="nucleotide sequence ID" value="NZ_JABFCZ010000003.1"/>
</dbReference>
<dbReference type="Gene3D" id="1.10.357.10">
    <property type="entry name" value="Tetracycline Repressor, domain 2"/>
    <property type="match status" value="1"/>
</dbReference>
<dbReference type="InterPro" id="IPR001647">
    <property type="entry name" value="HTH_TetR"/>
</dbReference>
<organism evidence="7 8">
    <name type="scientific">Roseibium aggregatum</name>
    <dbReference type="NCBI Taxonomy" id="187304"/>
    <lineage>
        <taxon>Bacteria</taxon>
        <taxon>Pseudomonadati</taxon>
        <taxon>Pseudomonadota</taxon>
        <taxon>Alphaproteobacteria</taxon>
        <taxon>Hyphomicrobiales</taxon>
        <taxon>Stappiaceae</taxon>
        <taxon>Roseibium</taxon>
    </lineage>
</organism>
<evidence type="ECO:0000256" key="4">
    <source>
        <dbReference type="PROSITE-ProRule" id="PRU00335"/>
    </source>
</evidence>
<dbReference type="EMBL" id="JABFCZ010000003">
    <property type="protein sequence ID" value="MBD1545300.1"/>
    <property type="molecule type" value="Genomic_DNA"/>
</dbReference>
<dbReference type="PRINTS" id="PR00455">
    <property type="entry name" value="HTHTETR"/>
</dbReference>
<feature type="region of interest" description="Disordered" evidence="5">
    <location>
        <begin position="1"/>
        <end position="25"/>
    </location>
</feature>
<feature type="domain" description="HTH tetR-type" evidence="6">
    <location>
        <begin position="27"/>
        <end position="87"/>
    </location>
</feature>
<evidence type="ECO:0000256" key="5">
    <source>
        <dbReference type="SAM" id="MobiDB-lite"/>
    </source>
</evidence>
<evidence type="ECO:0000313" key="7">
    <source>
        <dbReference type="EMBL" id="MBD1545300.1"/>
    </source>
</evidence>
<dbReference type="SUPFAM" id="SSF48498">
    <property type="entry name" value="Tetracyclin repressor-like, C-terminal domain"/>
    <property type="match status" value="1"/>
</dbReference>
<evidence type="ECO:0000256" key="3">
    <source>
        <dbReference type="ARBA" id="ARBA00023163"/>
    </source>
</evidence>
<keyword evidence="3" id="KW-0804">Transcription</keyword>
<dbReference type="Gene3D" id="1.10.10.60">
    <property type="entry name" value="Homeodomain-like"/>
    <property type="match status" value="1"/>
</dbReference>
<keyword evidence="1" id="KW-0805">Transcription regulation</keyword>
<dbReference type="AlphaFoldDB" id="A0A926NX72"/>
<dbReference type="GO" id="GO:0003677">
    <property type="term" value="F:DNA binding"/>
    <property type="evidence" value="ECO:0007669"/>
    <property type="project" value="UniProtKB-UniRule"/>
</dbReference>
<dbReference type="PANTHER" id="PTHR47506">
    <property type="entry name" value="TRANSCRIPTIONAL REGULATORY PROTEIN"/>
    <property type="match status" value="1"/>
</dbReference>
<evidence type="ECO:0000256" key="1">
    <source>
        <dbReference type="ARBA" id="ARBA00023015"/>
    </source>
</evidence>
<keyword evidence="2 4" id="KW-0238">DNA-binding</keyword>
<evidence type="ECO:0000313" key="8">
    <source>
        <dbReference type="Proteomes" id="UP000598467"/>
    </source>
</evidence>
<proteinExistence type="predicted"/>
<evidence type="ECO:0000259" key="6">
    <source>
        <dbReference type="PROSITE" id="PS50977"/>
    </source>
</evidence>
<name>A0A926NX72_9HYPH</name>
<dbReference type="Pfam" id="PF00440">
    <property type="entry name" value="TetR_N"/>
    <property type="match status" value="1"/>
</dbReference>
<gene>
    <name evidence="7" type="ORF">HK439_03430</name>
</gene>
<reference evidence="7" key="1">
    <citation type="submission" date="2020-05" db="EMBL/GenBank/DDBJ databases">
        <title>Identification of trans-AT polyketide cluster in two marine bacteria, producers of a novel glutaramide-containing polyketide sesbanimide D and analogs.</title>
        <authorList>
            <person name="Kacar D."/>
            <person name="Rodriguez P."/>
            <person name="Canedo L."/>
            <person name="Gonzalez E."/>
            <person name="Galan B."/>
            <person name="De La Calle F."/>
            <person name="Garcia J.L."/>
        </authorList>
    </citation>
    <scope>NUCLEOTIDE SEQUENCE</scope>
    <source>
        <strain evidence="7">PHM038</strain>
    </source>
</reference>
<dbReference type="PROSITE" id="PS50977">
    <property type="entry name" value="HTH_TETR_2"/>
    <property type="match status" value="1"/>
</dbReference>
<accession>A0A926NX72</accession>
<comment type="caution">
    <text evidence="7">The sequence shown here is derived from an EMBL/GenBank/DDBJ whole genome shotgun (WGS) entry which is preliminary data.</text>
</comment>
<evidence type="ECO:0000256" key="2">
    <source>
        <dbReference type="ARBA" id="ARBA00023125"/>
    </source>
</evidence>
<dbReference type="InterPro" id="IPR036271">
    <property type="entry name" value="Tet_transcr_reg_TetR-rel_C_sf"/>
</dbReference>
<sequence length="203" mass="21651">MTREHTHTIASAKGSPKAHAGPGRPRCYDEAEVLDKALQVFWRQGYEATSVDDLTAAMGLSRSSFYSAFGSKHGVLIAVLKSYSDAALQALEHLAEGPRDQAVKAMLDALSDPAGGPRGCMLVNCITELAPQHEEVAELGRHHLKRIEDLFSRALSPDNPDAARDKARALAALAIGTLTLRKSGVPPESISTALEAARTILAT</sequence>
<dbReference type="Proteomes" id="UP000598467">
    <property type="component" value="Unassembled WGS sequence"/>
</dbReference>
<feature type="DNA-binding region" description="H-T-H motif" evidence="4">
    <location>
        <begin position="50"/>
        <end position="69"/>
    </location>
</feature>
<dbReference type="InterPro" id="IPR009057">
    <property type="entry name" value="Homeodomain-like_sf"/>
</dbReference>
<dbReference type="PANTHER" id="PTHR47506:SF10">
    <property type="entry name" value="TRANSCRIPTIONAL REGULATORY PROTEIN"/>
    <property type="match status" value="1"/>
</dbReference>
<dbReference type="SUPFAM" id="SSF46689">
    <property type="entry name" value="Homeodomain-like"/>
    <property type="match status" value="1"/>
</dbReference>
<protein>
    <submittedName>
        <fullName evidence="7">TetR/AcrR family transcriptional regulator</fullName>
    </submittedName>
</protein>